<dbReference type="InParanoid" id="B7QDN4"/>
<sequence>MGKVKTKRFKYHRAANRAAEKSQKESQDAAMDDEPQPYQLTGLFDDVIIDPAKLSVKLDLNDNISVVSSKLDARHVPKKEKRRMRHDAFLKKLETVKATRKAQKRRKKVATSLNMGLLADALPTLDRMSLKSG</sequence>
<dbReference type="Proteomes" id="UP000001555">
    <property type="component" value="Unassembled WGS sequence"/>
</dbReference>
<evidence type="ECO:0008006" key="9">
    <source>
        <dbReference type="Google" id="ProtNLM"/>
    </source>
</evidence>
<dbReference type="GO" id="GO:0005730">
    <property type="term" value="C:nucleolus"/>
    <property type="evidence" value="ECO:0007669"/>
    <property type="project" value="UniProtKB-SubCell"/>
</dbReference>
<dbReference type="OrthoDB" id="6504172at2759"/>
<dbReference type="EnsemblMetazoa" id="ISCW013056-RA">
    <property type="protein sequence ID" value="ISCW013056-PA"/>
    <property type="gene ID" value="ISCW013056"/>
</dbReference>
<feature type="region of interest" description="Disordered" evidence="4">
    <location>
        <begin position="1"/>
        <end position="36"/>
    </location>
</feature>
<protein>
    <recommendedName>
        <fullName evidence="9">Ribosome biogenesis protein slx9</fullName>
    </recommendedName>
</protein>
<reference evidence="6" key="2">
    <citation type="submission" date="2020-05" db="UniProtKB">
        <authorList>
            <consortium name="EnsemblMetazoa"/>
        </authorList>
    </citation>
    <scope>IDENTIFICATION</scope>
    <source>
        <strain evidence="6">wikel</strain>
    </source>
</reference>
<evidence type="ECO:0000256" key="3">
    <source>
        <dbReference type="ARBA" id="ARBA00023242"/>
    </source>
</evidence>
<evidence type="ECO:0007829" key="8">
    <source>
        <dbReference type="PeptideAtlas" id="B7QDN4"/>
    </source>
</evidence>
<dbReference type="GO" id="GO:0030688">
    <property type="term" value="C:preribosome, small subunit precursor"/>
    <property type="evidence" value="ECO:0007669"/>
    <property type="project" value="InterPro"/>
</dbReference>
<dbReference type="VEuPathDB" id="VectorBase:ISCW013056"/>
<dbReference type="GO" id="GO:0000462">
    <property type="term" value="P:maturation of SSU-rRNA from tricistronic rRNA transcript (SSU-rRNA, 5.8S rRNA, LSU-rRNA)"/>
    <property type="evidence" value="ECO:0007669"/>
    <property type="project" value="InterPro"/>
</dbReference>
<gene>
    <name evidence="5" type="ORF">IscW_ISCW013056</name>
</gene>
<keyword evidence="7" id="KW-1185">Reference proteome</keyword>
<feature type="compositionally biased region" description="Basic residues" evidence="4">
    <location>
        <begin position="1"/>
        <end position="15"/>
    </location>
</feature>
<evidence type="ECO:0000313" key="6">
    <source>
        <dbReference type="EnsemblMetazoa" id="ISCW013056-PA"/>
    </source>
</evidence>
<reference evidence="5 7" key="1">
    <citation type="submission" date="2008-03" db="EMBL/GenBank/DDBJ databases">
        <title>Annotation of Ixodes scapularis.</title>
        <authorList>
            <consortium name="Ixodes scapularis Genome Project Consortium"/>
            <person name="Caler E."/>
            <person name="Hannick L.I."/>
            <person name="Bidwell S."/>
            <person name="Joardar V."/>
            <person name="Thiagarajan M."/>
            <person name="Amedeo P."/>
            <person name="Galinsky K.J."/>
            <person name="Schobel S."/>
            <person name="Inman J."/>
            <person name="Hostetler J."/>
            <person name="Miller J."/>
            <person name="Hammond M."/>
            <person name="Megy K."/>
            <person name="Lawson D."/>
            <person name="Kodira C."/>
            <person name="Sutton G."/>
            <person name="Meyer J."/>
            <person name="Hill C.A."/>
            <person name="Birren B."/>
            <person name="Nene V."/>
            <person name="Collins F."/>
            <person name="Alarcon-Chaidez F."/>
            <person name="Wikel S."/>
            <person name="Strausberg R."/>
        </authorList>
    </citation>
    <scope>NUCLEOTIDE SEQUENCE [LARGE SCALE GENOMIC DNA]</scope>
    <source>
        <strain evidence="7">Wikel</strain>
        <strain evidence="5">Wikel colony</strain>
    </source>
</reference>
<evidence type="ECO:0000313" key="5">
    <source>
        <dbReference type="EMBL" id="EEC16956.1"/>
    </source>
</evidence>
<dbReference type="EMBL" id="ABJB010498523">
    <property type="status" value="NOT_ANNOTATED_CDS"/>
    <property type="molecule type" value="Genomic_DNA"/>
</dbReference>
<dbReference type="VEuPathDB" id="VectorBase:ISCI013056"/>
<dbReference type="HOGENOM" id="CLU_1911880_0_0_1"/>
<comment type="similarity">
    <text evidence="2">Belongs to the SLX9 family.</text>
</comment>
<feature type="compositionally biased region" description="Basic and acidic residues" evidence="4">
    <location>
        <begin position="18"/>
        <end position="27"/>
    </location>
</feature>
<dbReference type="AlphaFoldDB" id="B7QDN4"/>
<dbReference type="GO" id="GO:0030686">
    <property type="term" value="C:90S preribosome"/>
    <property type="evidence" value="ECO:0007669"/>
    <property type="project" value="InterPro"/>
</dbReference>
<dbReference type="Pfam" id="PF15341">
    <property type="entry name" value="SLX9"/>
    <property type="match status" value="1"/>
</dbReference>
<accession>B7QDN4</accession>
<organism>
    <name type="scientific">Ixodes scapularis</name>
    <name type="common">Black-legged tick</name>
    <name type="synonym">Deer tick</name>
    <dbReference type="NCBI Taxonomy" id="6945"/>
    <lineage>
        <taxon>Eukaryota</taxon>
        <taxon>Metazoa</taxon>
        <taxon>Ecdysozoa</taxon>
        <taxon>Arthropoda</taxon>
        <taxon>Chelicerata</taxon>
        <taxon>Arachnida</taxon>
        <taxon>Acari</taxon>
        <taxon>Parasitiformes</taxon>
        <taxon>Ixodida</taxon>
        <taxon>Ixodoidea</taxon>
        <taxon>Ixodidae</taxon>
        <taxon>Ixodinae</taxon>
        <taxon>Ixodes</taxon>
    </lineage>
</organism>
<keyword evidence="3" id="KW-0539">Nucleus</keyword>
<evidence type="ECO:0000256" key="1">
    <source>
        <dbReference type="ARBA" id="ARBA00004604"/>
    </source>
</evidence>
<evidence type="ECO:0000313" key="7">
    <source>
        <dbReference type="Proteomes" id="UP000001555"/>
    </source>
</evidence>
<dbReference type="PaxDb" id="6945-B7QDN4"/>
<name>B7QDN4_IXOSC</name>
<dbReference type="InterPro" id="IPR028160">
    <property type="entry name" value="Slx9-like"/>
</dbReference>
<evidence type="ECO:0000256" key="2">
    <source>
        <dbReference type="ARBA" id="ARBA00011022"/>
    </source>
</evidence>
<evidence type="ECO:0000256" key="4">
    <source>
        <dbReference type="SAM" id="MobiDB-lite"/>
    </source>
</evidence>
<comment type="subcellular location">
    <subcellularLocation>
        <location evidence="1">Nucleus</location>
        <location evidence="1">Nucleolus</location>
    </subcellularLocation>
</comment>
<proteinExistence type="evidence at protein level"/>
<dbReference type="VEuPathDB" id="VectorBase:ISCP_000446"/>
<feature type="non-terminal residue" evidence="5">
    <location>
        <position position="133"/>
    </location>
</feature>
<dbReference type="EMBL" id="DS915024">
    <property type="protein sequence ID" value="EEC16956.1"/>
    <property type="molecule type" value="Genomic_DNA"/>
</dbReference>
<keyword evidence="8" id="KW-1267">Proteomics identification</keyword>